<sequence>MESLQVLNGLKISDAKKSIFEELKKMRQWQDSQRQEFQNKQLMEHRKLLEETEMNIGKYYSLNKEIFGLSDNSTTDQSQSASDVSFPDQSSSIYGHMQNCFSDDSYDNTPVGKNKRDPDIPVGPISNGGFSSLSDISSQTSHVPEQLMEDVRTAVPKQPAGKRPFLRKGDGLARYKPKNKSRQVGVPKPLLEQKAEIQIPQRKVVLKLKPALHTKNSPPRKTNHVKFCEPIQVFDHETNHKQLFDESTENSESEIRENGVEEIECTNINAAQNQELKDNSFSSDISLNTESKELAEFEMLENCAQNSSFNSDSSVVQRVLNGEALKPIQKPSSSHSNFRSPKYIRPERKVAENPVDFTKNLDSRKQRLEDFISNFEPKIASLHKEVTTSNAIAYDGYGSDDEKRCSTPVDDNDALSECDSSKNSSLSSVILAPYSVAKNKQHNLFEDDEGDSRVKLRMDRHLDKKNDNADIAKQNENMDKGPIEKSKLREKMGELQKEIENYQADRAQLALISKERDMILKQLTKERDDFQKYKEEEMKKFHSEMESQKQQFKREKETFNRLKKVTKDYRNRKEHEGLSTLKQEVENLQKELKKEKIKFNNETRRLKSQLASAEKERDNYKLHNMTLEDQIEDLVATLKVRMALQGISETKDQVKGNLKAKNKSTVSNGRKGSSDNQENKIYSDSSDNFKDVQVNLEPINIESNTKPKVHFNLSPQHKEKSQSSILRDSGFSSSNDKYIENSRGLYGDFVTQAMGDSNFEKLPYEEVQHHERIEEEINFSSGTHKHINADGETIKFLYSNGDEKETFPDGSTVYKFVNGDIERSFPNGLVISYLLNGQIQKKNPDESIEVIFPDGSHHFTYVDGTQEITNKDGTKVRIDPDGTQTIEFTNGEREIRKKDYKRREYPNGSAKTIYASGRQETRYANGRIKIKGVDGKLVLDTKLLGLADKVG</sequence>
<comment type="caution">
    <text evidence="5">The sequence shown here is derived from an EMBL/GenBank/DDBJ whole genome shotgun (WGS) entry which is preliminary data.</text>
</comment>
<evidence type="ECO:0000256" key="2">
    <source>
        <dbReference type="SAM" id="Coils"/>
    </source>
</evidence>
<comment type="similarity">
    <text evidence="1">Belongs to the TCP10 family.</text>
</comment>
<feature type="compositionally biased region" description="Polar residues" evidence="3">
    <location>
        <begin position="722"/>
        <end position="733"/>
    </location>
</feature>
<reference evidence="5 6" key="1">
    <citation type="journal article" date="2022" name="Nat. Ecol. Evol.">
        <title>A masculinizing supergene underlies an exaggerated male reproductive morph in a spider.</title>
        <authorList>
            <person name="Hendrickx F."/>
            <person name="De Corte Z."/>
            <person name="Sonet G."/>
            <person name="Van Belleghem S.M."/>
            <person name="Kostlbacher S."/>
            <person name="Vangestel C."/>
        </authorList>
    </citation>
    <scope>NUCLEOTIDE SEQUENCE [LARGE SCALE GENOMIC DNA]</scope>
    <source>
        <strain evidence="5">W744_W776</strain>
    </source>
</reference>
<dbReference type="Gene3D" id="2.60.450.20">
    <property type="match status" value="1"/>
</dbReference>
<feature type="coiled-coil region" evidence="2">
    <location>
        <begin position="485"/>
        <end position="630"/>
    </location>
</feature>
<evidence type="ECO:0000313" key="6">
    <source>
        <dbReference type="Proteomes" id="UP000827092"/>
    </source>
</evidence>
<feature type="domain" description="Centromere protein J C-terminal" evidence="4">
    <location>
        <begin position="872"/>
        <end position="896"/>
    </location>
</feature>
<dbReference type="AlphaFoldDB" id="A0AAV6U2H9"/>
<dbReference type="PANTHER" id="PTHR10331:SF6">
    <property type="entry name" value="SPINDLE ASSEMBLY ABNORMAL 4"/>
    <property type="match status" value="1"/>
</dbReference>
<name>A0AAV6U2H9_9ARAC</name>
<evidence type="ECO:0000256" key="3">
    <source>
        <dbReference type="SAM" id="MobiDB-lite"/>
    </source>
</evidence>
<dbReference type="PANTHER" id="PTHR10331">
    <property type="entry name" value="T COMPLEX PROTEIN 10"/>
    <property type="match status" value="1"/>
</dbReference>
<feature type="domain" description="Centromere protein J C-terminal" evidence="4">
    <location>
        <begin position="901"/>
        <end position="930"/>
    </location>
</feature>
<dbReference type="InterPro" id="IPR026581">
    <property type="entry name" value="TCP10L/CENPJ"/>
</dbReference>
<evidence type="ECO:0000256" key="1">
    <source>
        <dbReference type="ARBA" id="ARBA00005627"/>
    </source>
</evidence>
<dbReference type="GO" id="GO:0005813">
    <property type="term" value="C:centrosome"/>
    <property type="evidence" value="ECO:0007669"/>
    <property type="project" value="TreeGrafter"/>
</dbReference>
<proteinExistence type="inferred from homology"/>
<dbReference type="InterPro" id="IPR009852">
    <property type="entry name" value="CENPJ_C_dom"/>
</dbReference>
<feature type="region of interest" description="Disordered" evidence="3">
    <location>
        <begin position="159"/>
        <end position="183"/>
    </location>
</feature>
<feature type="region of interest" description="Disordered" evidence="3">
    <location>
        <begin position="701"/>
        <end position="733"/>
    </location>
</feature>
<evidence type="ECO:0000313" key="5">
    <source>
        <dbReference type="EMBL" id="KAG8178304.1"/>
    </source>
</evidence>
<dbReference type="InterPro" id="IPR047002">
    <property type="entry name" value="Tcp10_C_sf"/>
</dbReference>
<protein>
    <recommendedName>
        <fullName evidence="4">Centromere protein J C-terminal domain-containing protein</fullName>
    </recommendedName>
</protein>
<dbReference type="GO" id="GO:0005814">
    <property type="term" value="C:centriole"/>
    <property type="evidence" value="ECO:0007669"/>
    <property type="project" value="TreeGrafter"/>
</dbReference>
<evidence type="ECO:0000259" key="4">
    <source>
        <dbReference type="Pfam" id="PF07202"/>
    </source>
</evidence>
<feature type="compositionally biased region" description="Polar residues" evidence="3">
    <location>
        <begin position="663"/>
        <end position="686"/>
    </location>
</feature>
<gene>
    <name evidence="5" type="ORF">JTE90_026275</name>
</gene>
<feature type="region of interest" description="Disordered" evidence="3">
    <location>
        <begin position="653"/>
        <end position="686"/>
    </location>
</feature>
<keyword evidence="2" id="KW-0175">Coiled coil</keyword>
<keyword evidence="6" id="KW-1185">Reference proteome</keyword>
<dbReference type="GO" id="GO:0061511">
    <property type="term" value="P:centriole elongation"/>
    <property type="evidence" value="ECO:0007669"/>
    <property type="project" value="TreeGrafter"/>
</dbReference>
<dbReference type="EMBL" id="JAFNEN010000703">
    <property type="protein sequence ID" value="KAG8178304.1"/>
    <property type="molecule type" value="Genomic_DNA"/>
</dbReference>
<dbReference type="GO" id="GO:0060271">
    <property type="term" value="P:cilium assembly"/>
    <property type="evidence" value="ECO:0007669"/>
    <property type="project" value="TreeGrafter"/>
</dbReference>
<dbReference type="GO" id="GO:0015631">
    <property type="term" value="F:tubulin binding"/>
    <property type="evidence" value="ECO:0007669"/>
    <property type="project" value="TreeGrafter"/>
</dbReference>
<dbReference type="Pfam" id="PF07202">
    <property type="entry name" value="Tcp10_C"/>
    <property type="match status" value="2"/>
</dbReference>
<dbReference type="Proteomes" id="UP000827092">
    <property type="component" value="Unassembled WGS sequence"/>
</dbReference>
<accession>A0AAV6U2H9</accession>
<organism evidence="5 6">
    <name type="scientific">Oedothorax gibbosus</name>
    <dbReference type="NCBI Taxonomy" id="931172"/>
    <lineage>
        <taxon>Eukaryota</taxon>
        <taxon>Metazoa</taxon>
        <taxon>Ecdysozoa</taxon>
        <taxon>Arthropoda</taxon>
        <taxon>Chelicerata</taxon>
        <taxon>Arachnida</taxon>
        <taxon>Araneae</taxon>
        <taxon>Araneomorphae</taxon>
        <taxon>Entelegynae</taxon>
        <taxon>Araneoidea</taxon>
        <taxon>Linyphiidae</taxon>
        <taxon>Erigoninae</taxon>
        <taxon>Oedothorax</taxon>
    </lineage>
</organism>